<dbReference type="GO" id="GO:0005737">
    <property type="term" value="C:cytoplasm"/>
    <property type="evidence" value="ECO:0007669"/>
    <property type="project" value="TreeGrafter"/>
</dbReference>
<dbReference type="RefSeq" id="WP_009580990.1">
    <property type="nucleotide sequence ID" value="NZ_AMZN01000051.1"/>
</dbReference>
<dbReference type="CDD" id="cd03017">
    <property type="entry name" value="PRX_BCP"/>
    <property type="match status" value="1"/>
</dbReference>
<proteinExistence type="inferred from homology"/>
<organism evidence="15 16">
    <name type="scientific">Fulvivirga imtechensis AK7</name>
    <dbReference type="NCBI Taxonomy" id="1237149"/>
    <lineage>
        <taxon>Bacteria</taxon>
        <taxon>Pseudomonadati</taxon>
        <taxon>Bacteroidota</taxon>
        <taxon>Cytophagia</taxon>
        <taxon>Cytophagales</taxon>
        <taxon>Fulvivirgaceae</taxon>
        <taxon>Fulvivirga</taxon>
    </lineage>
</organism>
<evidence type="ECO:0000256" key="1">
    <source>
        <dbReference type="ARBA" id="ARBA00003330"/>
    </source>
</evidence>
<dbReference type="InterPro" id="IPR036249">
    <property type="entry name" value="Thioredoxin-like_sf"/>
</dbReference>
<feature type="domain" description="Thioredoxin" evidence="14">
    <location>
        <begin position="3"/>
        <end position="147"/>
    </location>
</feature>
<dbReference type="EC" id="1.11.1.24" evidence="3"/>
<dbReference type="PANTHER" id="PTHR42801">
    <property type="entry name" value="THIOREDOXIN-DEPENDENT PEROXIDE REDUCTASE"/>
    <property type="match status" value="1"/>
</dbReference>
<name>L8JNT5_9BACT</name>
<evidence type="ECO:0000256" key="13">
    <source>
        <dbReference type="PIRSR" id="PIRSR000239-1"/>
    </source>
</evidence>
<dbReference type="STRING" id="1237149.C900_03607"/>
<dbReference type="AlphaFoldDB" id="L8JNT5"/>
<comment type="function">
    <text evidence="1">Thiol-specific peroxidase that catalyzes the reduction of hydrogen peroxide and organic hydroperoxides to water and alcohols, respectively. Plays a role in cell protection against oxidative stress by detoxifying peroxides and as sensor of hydrogen peroxide-mediated signaling events.</text>
</comment>
<dbReference type="GO" id="GO:0034599">
    <property type="term" value="P:cellular response to oxidative stress"/>
    <property type="evidence" value="ECO:0007669"/>
    <property type="project" value="TreeGrafter"/>
</dbReference>
<dbReference type="SUPFAM" id="SSF52833">
    <property type="entry name" value="Thioredoxin-like"/>
    <property type="match status" value="1"/>
</dbReference>
<keyword evidence="16" id="KW-1185">Reference proteome</keyword>
<dbReference type="GO" id="GO:0008379">
    <property type="term" value="F:thioredoxin peroxidase activity"/>
    <property type="evidence" value="ECO:0007669"/>
    <property type="project" value="TreeGrafter"/>
</dbReference>
<dbReference type="eggNOG" id="COG1225">
    <property type="taxonomic scope" value="Bacteria"/>
</dbReference>
<evidence type="ECO:0000256" key="3">
    <source>
        <dbReference type="ARBA" id="ARBA00013017"/>
    </source>
</evidence>
<evidence type="ECO:0000256" key="8">
    <source>
        <dbReference type="ARBA" id="ARBA00023284"/>
    </source>
</evidence>
<evidence type="ECO:0000256" key="4">
    <source>
        <dbReference type="ARBA" id="ARBA00022559"/>
    </source>
</evidence>
<comment type="subunit">
    <text evidence="2">Monomer.</text>
</comment>
<evidence type="ECO:0000259" key="14">
    <source>
        <dbReference type="PROSITE" id="PS51352"/>
    </source>
</evidence>
<evidence type="ECO:0000256" key="12">
    <source>
        <dbReference type="ARBA" id="ARBA00049091"/>
    </source>
</evidence>
<evidence type="ECO:0000256" key="9">
    <source>
        <dbReference type="ARBA" id="ARBA00032824"/>
    </source>
</evidence>
<keyword evidence="6" id="KW-0560">Oxidoreductase</keyword>
<evidence type="ECO:0000313" key="15">
    <source>
        <dbReference type="EMBL" id="ELR70626.1"/>
    </source>
</evidence>
<evidence type="ECO:0000256" key="7">
    <source>
        <dbReference type="ARBA" id="ARBA00023157"/>
    </source>
</evidence>
<dbReference type="InterPro" id="IPR050924">
    <property type="entry name" value="Peroxiredoxin_BCP/PrxQ"/>
</dbReference>
<keyword evidence="8" id="KW-0676">Redox-active center</keyword>
<dbReference type="PIRSF" id="PIRSF000239">
    <property type="entry name" value="AHPC"/>
    <property type="match status" value="1"/>
</dbReference>
<gene>
    <name evidence="15" type="ORF">C900_03607</name>
</gene>
<accession>L8JNT5</accession>
<dbReference type="InterPro" id="IPR000866">
    <property type="entry name" value="AhpC/TSA"/>
</dbReference>
<dbReference type="Pfam" id="PF00578">
    <property type="entry name" value="AhpC-TSA"/>
    <property type="match status" value="1"/>
</dbReference>
<keyword evidence="5" id="KW-0049">Antioxidant</keyword>
<dbReference type="Proteomes" id="UP000011135">
    <property type="component" value="Unassembled WGS sequence"/>
</dbReference>
<evidence type="ECO:0000313" key="16">
    <source>
        <dbReference type="Proteomes" id="UP000011135"/>
    </source>
</evidence>
<evidence type="ECO:0000256" key="5">
    <source>
        <dbReference type="ARBA" id="ARBA00022862"/>
    </source>
</evidence>
<evidence type="ECO:0000256" key="11">
    <source>
        <dbReference type="ARBA" id="ARBA00042639"/>
    </source>
</evidence>
<sequence>MPLKPGHKAPNFSLPSTGGQFTLDTDASNQPVVLYFYPKDFTRVCTNEACTFRDNFDFFKTLDVLVLGISTDPVEKHQAFKSTHQLPFELLADVDGRVSKAYKAHIPFLNLSRRVTYLLDKEHVVAAVYSDFFEAEGHIEEMIAQLK</sequence>
<evidence type="ECO:0000256" key="6">
    <source>
        <dbReference type="ARBA" id="ARBA00023002"/>
    </source>
</evidence>
<dbReference type="EMBL" id="AMZN01000051">
    <property type="protein sequence ID" value="ELR70626.1"/>
    <property type="molecule type" value="Genomic_DNA"/>
</dbReference>
<protein>
    <recommendedName>
        <fullName evidence="3">thioredoxin-dependent peroxiredoxin</fullName>
        <ecNumber evidence="3">1.11.1.24</ecNumber>
    </recommendedName>
    <alternativeName>
        <fullName evidence="9">Thioredoxin peroxidase</fullName>
    </alternativeName>
    <alternativeName>
        <fullName evidence="11">Thioredoxin-dependent peroxiredoxin Bcp</fullName>
    </alternativeName>
</protein>
<dbReference type="InterPro" id="IPR024706">
    <property type="entry name" value="Peroxiredoxin_AhpC-typ"/>
</dbReference>
<keyword evidence="7" id="KW-1015">Disulfide bond</keyword>
<dbReference type="GO" id="GO:0045454">
    <property type="term" value="P:cell redox homeostasis"/>
    <property type="evidence" value="ECO:0007669"/>
    <property type="project" value="TreeGrafter"/>
</dbReference>
<dbReference type="PANTHER" id="PTHR42801:SF4">
    <property type="entry name" value="AHPC_TSA FAMILY PROTEIN"/>
    <property type="match status" value="1"/>
</dbReference>
<keyword evidence="4" id="KW-0575">Peroxidase</keyword>
<reference evidence="15 16" key="1">
    <citation type="submission" date="2012-12" db="EMBL/GenBank/DDBJ databases">
        <title>Genome assembly of Fulvivirga imtechensis AK7.</title>
        <authorList>
            <person name="Nupur N."/>
            <person name="Khatri I."/>
            <person name="Kumar R."/>
            <person name="Subramanian S."/>
            <person name="Pinnaka A."/>
        </authorList>
    </citation>
    <scope>NUCLEOTIDE SEQUENCE [LARGE SCALE GENOMIC DNA]</scope>
    <source>
        <strain evidence="15 16">AK7</strain>
    </source>
</reference>
<comment type="caution">
    <text evidence="15">The sequence shown here is derived from an EMBL/GenBank/DDBJ whole genome shotgun (WGS) entry which is preliminary data.</text>
</comment>
<dbReference type="Gene3D" id="3.40.30.10">
    <property type="entry name" value="Glutaredoxin"/>
    <property type="match status" value="1"/>
</dbReference>
<evidence type="ECO:0000256" key="2">
    <source>
        <dbReference type="ARBA" id="ARBA00011245"/>
    </source>
</evidence>
<comment type="catalytic activity">
    <reaction evidence="12">
        <text>a hydroperoxide + [thioredoxin]-dithiol = an alcohol + [thioredoxin]-disulfide + H2O</text>
        <dbReference type="Rhea" id="RHEA:62620"/>
        <dbReference type="Rhea" id="RHEA-COMP:10698"/>
        <dbReference type="Rhea" id="RHEA-COMP:10700"/>
        <dbReference type="ChEBI" id="CHEBI:15377"/>
        <dbReference type="ChEBI" id="CHEBI:29950"/>
        <dbReference type="ChEBI" id="CHEBI:30879"/>
        <dbReference type="ChEBI" id="CHEBI:35924"/>
        <dbReference type="ChEBI" id="CHEBI:50058"/>
        <dbReference type="EC" id="1.11.1.24"/>
    </reaction>
</comment>
<dbReference type="PROSITE" id="PS51352">
    <property type="entry name" value="THIOREDOXIN_2"/>
    <property type="match status" value="1"/>
</dbReference>
<feature type="active site" description="Cysteine sulfenic acid (-SOH) intermediate; for peroxidase activity" evidence="13">
    <location>
        <position position="45"/>
    </location>
</feature>
<comment type="similarity">
    <text evidence="10">Belongs to the peroxiredoxin family. BCP/PrxQ subfamily.</text>
</comment>
<dbReference type="OrthoDB" id="9812811at2"/>
<evidence type="ECO:0000256" key="10">
    <source>
        <dbReference type="ARBA" id="ARBA00038489"/>
    </source>
</evidence>
<dbReference type="InterPro" id="IPR013766">
    <property type="entry name" value="Thioredoxin_domain"/>
</dbReference>